<keyword evidence="3" id="KW-1185">Reference proteome</keyword>
<reference evidence="2 3" key="2">
    <citation type="journal article" date="2016" name="Int. J. Syst. Evol. Microbiol.">
        <title>Flavisolibacter tropicus sp. nov., isolated from tropical soil.</title>
        <authorList>
            <person name="Lee J.J."/>
            <person name="Kang M.S."/>
            <person name="Kim G.S."/>
            <person name="Lee C.S."/>
            <person name="Lim S."/>
            <person name="Lee J."/>
            <person name="Roh S.H."/>
            <person name="Kang H."/>
            <person name="Ha J.M."/>
            <person name="Bae S."/>
            <person name="Jung H.Y."/>
            <person name="Kim M.K."/>
        </authorList>
    </citation>
    <scope>NUCLEOTIDE SEQUENCE [LARGE SCALE GENOMIC DNA]</scope>
    <source>
        <strain evidence="2 3">LCS9</strain>
    </source>
</reference>
<dbReference type="InterPro" id="IPR026444">
    <property type="entry name" value="Secre_tail"/>
</dbReference>
<dbReference type="AlphaFoldDB" id="A0A172TX22"/>
<evidence type="ECO:0000313" key="2">
    <source>
        <dbReference type="EMBL" id="ANE51590.1"/>
    </source>
</evidence>
<gene>
    <name evidence="2" type="ORF">SY85_14855</name>
</gene>
<name>A0A172TX22_9BACT</name>
<sequence>MRIFILSLCLLTAMAGFTQQSNNQLLGYQEFPTMIRGHAVDLQGNQYYVGTFKGELTVKGQRLTSGEGQEDVFWLKTDNAGKIIRYKTFGSANSDIALPETFVFSENNSLSFSSRLVETVSFQGHILKPYLHAVSSKPITTSAIVNTDTAGNVKWAVRMQLTLTKLYASKSIIHAFATYNNLEATDIKVNDSIIVKAANSFGLLHLMFDTTGKLIKVKEIGSFFNGQSLQVRNVGQFQDEKLLLFLVFTGGSNVTVNGVSHSLRSFPSGYPMLLKTDTSYTDFKLKFLNPDAHSLGRMPLTLSASDSIYTIMNVWPNSPLYMVDGHSVPFAQNALVVFDSSLTAKRVVDLSRNYITTASQSDRGINFRELFIKDNQLFFSGYYRGSNESPIGALAQRDTLIPVFPNLSAIVNLNGASKSFIAKADLGLNHTSMQWYGEQTPYETSSLSHNYFHDAGPGKIAFNLMQDNVWNPFQINTDLQVETGSMQPGVDLADATQFVEYLSDGSRIVMGYARGRTAIDKDAPSIRSSAARKDAFICRIMPNGQVKWFHRAFSTLLSTQISKLTVRNNKAYFLINYGAWSNDSNYISINKQLYKVDISASLMAQVDSSGNLTVINLKEVANGEEQQNIRDFNFFSNGDLAFVTNVLHKVNYPGFPNDNGFYILRVHPETRQIIGARKLVGTPYPSINRIEIDKKDAIYLSYNVPGTSSLYETTMLRMHNGATYIDAIQLTNNTSSNASRVSHTGLMKLHWNGYIWAKRFSGDAGAAVYGNRDLLLINDKPLLLTSTQYNSKPVYWDGQLLHSEAKAFYPTLVQLDTAGALKGYKIFGMEISHMKNKADGRIYLSGYISFAQKIDTIQIAHSGFTDAIGLVLDSNLVAKNSYRLHTPYSETMYDFDIYRDSVVSFAYTAQTDPALSTARLTTEISDYEENAYLGTLVIKGQTPTAINTPLPQNTSVAITPNPVRDRHLRLAINTPELLPTVLYVYTADGQLIDSHEVRLTPGTNRYSISLPESIKPGVYQLVISNKKWKTVRSFLKL</sequence>
<dbReference type="RefSeq" id="WP_066405697.1">
    <property type="nucleotide sequence ID" value="NZ_CP011390.1"/>
</dbReference>
<dbReference type="NCBIfam" id="TIGR04183">
    <property type="entry name" value="Por_Secre_tail"/>
    <property type="match status" value="1"/>
</dbReference>
<reference evidence="3" key="1">
    <citation type="submission" date="2015-01" db="EMBL/GenBank/DDBJ databases">
        <title>Flavisolibacter sp./LCS9/ whole genome sequencing.</title>
        <authorList>
            <person name="Kim M.K."/>
            <person name="Srinivasan S."/>
            <person name="Lee J.-J."/>
        </authorList>
    </citation>
    <scope>NUCLEOTIDE SEQUENCE [LARGE SCALE GENOMIC DNA]</scope>
    <source>
        <strain evidence="3">LCS9</strain>
    </source>
</reference>
<proteinExistence type="predicted"/>
<organism evidence="2 3">
    <name type="scientific">Flavisolibacter tropicus</name>
    <dbReference type="NCBI Taxonomy" id="1492898"/>
    <lineage>
        <taxon>Bacteria</taxon>
        <taxon>Pseudomonadati</taxon>
        <taxon>Bacteroidota</taxon>
        <taxon>Chitinophagia</taxon>
        <taxon>Chitinophagales</taxon>
        <taxon>Chitinophagaceae</taxon>
        <taxon>Flavisolibacter</taxon>
    </lineage>
</organism>
<evidence type="ECO:0008006" key="4">
    <source>
        <dbReference type="Google" id="ProtNLM"/>
    </source>
</evidence>
<dbReference type="Proteomes" id="UP000077177">
    <property type="component" value="Chromosome"/>
</dbReference>
<feature type="chain" id="PRO_5008001312" description="Secretion system C-terminal sorting domain-containing protein" evidence="1">
    <location>
        <begin position="21"/>
        <end position="1037"/>
    </location>
</feature>
<keyword evidence="1" id="KW-0732">Signal</keyword>
<evidence type="ECO:0000313" key="3">
    <source>
        <dbReference type="Proteomes" id="UP000077177"/>
    </source>
</evidence>
<feature type="signal peptide" evidence="1">
    <location>
        <begin position="1"/>
        <end position="20"/>
    </location>
</feature>
<evidence type="ECO:0000256" key="1">
    <source>
        <dbReference type="SAM" id="SignalP"/>
    </source>
</evidence>
<dbReference type="EMBL" id="CP011390">
    <property type="protein sequence ID" value="ANE51590.1"/>
    <property type="molecule type" value="Genomic_DNA"/>
</dbReference>
<accession>A0A172TX22</accession>
<dbReference type="KEGG" id="fla:SY85_14855"/>
<dbReference type="OrthoDB" id="610424at2"/>
<protein>
    <recommendedName>
        <fullName evidence="4">Secretion system C-terminal sorting domain-containing protein</fullName>
    </recommendedName>
</protein>